<evidence type="ECO:0000256" key="1">
    <source>
        <dbReference type="SAM" id="Phobius"/>
    </source>
</evidence>
<feature type="transmembrane region" description="Helical" evidence="1">
    <location>
        <begin position="145"/>
        <end position="163"/>
    </location>
</feature>
<sequence>MDFLTVLAQYYGGSPQGPGMAPGSGLALILVVVAGIASMLIGNTLQSRFRKYSQVAIGMTGAQVAERMLRENGIFDVRVVSVPGMLTDHYDPLKKTVNLSQEVYAMNTVAAAAVAAHECGHAVQHKVGYPWLSFRSMMVPAVSTASKLLNVLMMLMVFGAFVFVAKIPILIYLFLGAMALTAGFAVITLPVEFDASRRALAWLESSGTVVRMEHGMAKNALFWAAMTYVAGAVGAVAQLAYWGMMLLGGRRE</sequence>
<dbReference type="AlphaFoldDB" id="A0A840V5X8"/>
<dbReference type="InterPro" id="IPR007395">
    <property type="entry name" value="Zn_peptidase_2"/>
</dbReference>
<organism evidence="2 3">
    <name type="scientific">Haloferula luteola</name>
    <dbReference type="NCBI Taxonomy" id="595692"/>
    <lineage>
        <taxon>Bacteria</taxon>
        <taxon>Pseudomonadati</taxon>
        <taxon>Verrucomicrobiota</taxon>
        <taxon>Verrucomicrobiia</taxon>
        <taxon>Verrucomicrobiales</taxon>
        <taxon>Verrucomicrobiaceae</taxon>
        <taxon>Haloferula</taxon>
    </lineage>
</organism>
<protein>
    <recommendedName>
        <fullName evidence="4">Zinc metallopeptidase</fullName>
    </recommendedName>
</protein>
<dbReference type="Proteomes" id="UP000557717">
    <property type="component" value="Unassembled WGS sequence"/>
</dbReference>
<dbReference type="PANTHER" id="PTHR36434:SF1">
    <property type="entry name" value="MEMBRANE PROTEASE YUGP-RELATED"/>
    <property type="match status" value="1"/>
</dbReference>
<keyword evidence="3" id="KW-1185">Reference proteome</keyword>
<dbReference type="EMBL" id="JACHFD010000031">
    <property type="protein sequence ID" value="MBB5353657.1"/>
    <property type="molecule type" value="Genomic_DNA"/>
</dbReference>
<dbReference type="RefSeq" id="WP_221285286.1">
    <property type="nucleotide sequence ID" value="NZ_JACHFD010000031.1"/>
</dbReference>
<accession>A0A840V5X8</accession>
<evidence type="ECO:0000313" key="3">
    <source>
        <dbReference type="Proteomes" id="UP000557717"/>
    </source>
</evidence>
<dbReference type="PANTHER" id="PTHR36434">
    <property type="entry name" value="MEMBRANE PROTEASE YUGP-RELATED"/>
    <property type="match status" value="1"/>
</dbReference>
<gene>
    <name evidence="2" type="ORF">HNR46_003918</name>
</gene>
<keyword evidence="1" id="KW-0472">Membrane</keyword>
<evidence type="ECO:0008006" key="4">
    <source>
        <dbReference type="Google" id="ProtNLM"/>
    </source>
</evidence>
<feature type="transmembrane region" description="Helical" evidence="1">
    <location>
        <begin position="20"/>
        <end position="41"/>
    </location>
</feature>
<reference evidence="2 3" key="1">
    <citation type="submission" date="2020-08" db="EMBL/GenBank/DDBJ databases">
        <title>Genomic Encyclopedia of Type Strains, Phase IV (KMG-IV): sequencing the most valuable type-strain genomes for metagenomic binning, comparative biology and taxonomic classification.</title>
        <authorList>
            <person name="Goeker M."/>
        </authorList>
    </citation>
    <scope>NUCLEOTIDE SEQUENCE [LARGE SCALE GENOMIC DNA]</scope>
    <source>
        <strain evidence="2 3">YC6886</strain>
    </source>
</reference>
<evidence type="ECO:0000313" key="2">
    <source>
        <dbReference type="EMBL" id="MBB5353657.1"/>
    </source>
</evidence>
<feature type="transmembrane region" description="Helical" evidence="1">
    <location>
        <begin position="169"/>
        <end position="191"/>
    </location>
</feature>
<dbReference type="Pfam" id="PF04298">
    <property type="entry name" value="Zn_peptidase_2"/>
    <property type="match status" value="1"/>
</dbReference>
<keyword evidence="1" id="KW-0812">Transmembrane</keyword>
<feature type="transmembrane region" description="Helical" evidence="1">
    <location>
        <begin position="220"/>
        <end position="242"/>
    </location>
</feature>
<name>A0A840V5X8_9BACT</name>
<proteinExistence type="predicted"/>
<comment type="caution">
    <text evidence="2">The sequence shown here is derived from an EMBL/GenBank/DDBJ whole genome shotgun (WGS) entry which is preliminary data.</text>
</comment>
<keyword evidence="1" id="KW-1133">Transmembrane helix</keyword>